<comment type="cofactor">
    <cofactor evidence="2">
        <name>Mg(2+)</name>
        <dbReference type="ChEBI" id="CHEBI:18420"/>
    </cofactor>
</comment>
<evidence type="ECO:0000313" key="19">
    <source>
        <dbReference type="Proteomes" id="UP000320244"/>
    </source>
</evidence>
<evidence type="ECO:0000256" key="4">
    <source>
        <dbReference type="ARBA" id="ARBA00004496"/>
    </source>
</evidence>
<dbReference type="RefSeq" id="WP_146317270.1">
    <property type="nucleotide sequence ID" value="NZ_VCQV01000018.1"/>
</dbReference>
<accession>A0A563E0Z0</accession>
<evidence type="ECO:0000256" key="9">
    <source>
        <dbReference type="ARBA" id="ARBA00022722"/>
    </source>
</evidence>
<feature type="domain" description="RNase H type-2" evidence="17">
    <location>
        <begin position="19"/>
        <end position="226"/>
    </location>
</feature>
<reference evidence="18 19" key="2">
    <citation type="submission" date="2019-08" db="EMBL/GenBank/DDBJ databases">
        <title>Jejuicoccus antrihumi gen. nov., sp. nov., a new member of the family Dermacoccaceae isolated from a cave.</title>
        <authorList>
            <person name="Schumann P."/>
            <person name="Kim I.S."/>
        </authorList>
    </citation>
    <scope>NUCLEOTIDE SEQUENCE [LARGE SCALE GENOMIC DNA]</scope>
    <source>
        <strain evidence="18 19">C5-26</strain>
    </source>
</reference>
<protein>
    <recommendedName>
        <fullName evidence="7 14">Ribonuclease HII</fullName>
        <shortName evidence="14">RNase HII</shortName>
        <ecNumber evidence="6 14">3.1.26.4</ecNumber>
    </recommendedName>
</protein>
<reference evidence="18 19" key="1">
    <citation type="submission" date="2019-05" db="EMBL/GenBank/DDBJ databases">
        <authorList>
            <person name="Lee S.D."/>
        </authorList>
    </citation>
    <scope>NUCLEOTIDE SEQUENCE [LARGE SCALE GENOMIC DNA]</scope>
    <source>
        <strain evidence="18 19">C5-26</strain>
    </source>
</reference>
<evidence type="ECO:0000256" key="3">
    <source>
        <dbReference type="ARBA" id="ARBA00004065"/>
    </source>
</evidence>
<evidence type="ECO:0000256" key="2">
    <source>
        <dbReference type="ARBA" id="ARBA00001946"/>
    </source>
</evidence>
<dbReference type="SUPFAM" id="SSF53098">
    <property type="entry name" value="Ribonuclease H-like"/>
    <property type="match status" value="1"/>
</dbReference>
<dbReference type="PANTHER" id="PTHR10954">
    <property type="entry name" value="RIBONUCLEASE H2 SUBUNIT A"/>
    <property type="match status" value="1"/>
</dbReference>
<dbReference type="AlphaFoldDB" id="A0A563E0Z0"/>
<dbReference type="InterPro" id="IPR022898">
    <property type="entry name" value="RNase_HII"/>
</dbReference>
<feature type="binding site" evidence="14 15">
    <location>
        <position position="119"/>
    </location>
    <ligand>
        <name>a divalent metal cation</name>
        <dbReference type="ChEBI" id="CHEBI:60240"/>
    </ligand>
</feature>
<keyword evidence="11 14" id="KW-0255">Endonuclease</keyword>
<dbReference type="PANTHER" id="PTHR10954:SF18">
    <property type="entry name" value="RIBONUCLEASE HII"/>
    <property type="match status" value="1"/>
</dbReference>
<dbReference type="GO" id="GO:0006298">
    <property type="term" value="P:mismatch repair"/>
    <property type="evidence" value="ECO:0007669"/>
    <property type="project" value="TreeGrafter"/>
</dbReference>
<dbReference type="Proteomes" id="UP000320244">
    <property type="component" value="Unassembled WGS sequence"/>
</dbReference>
<sequence length="237" mass="25540">MSVRPSLRFERSLQRQGYRVLAGMDEVGRGALAGPVSVGVVVIDESSRSAPPGVRDSKLLTPAARVRMVPALRRWARAYAVGHAAPAEIDEVGIIVALRLAGQRALAQLDIVPDLVILDGNHDWLTEPVREGLLGLLSEAPSTPPVQTLIKADMSCSSVAAASVLAKVERDGILTGQHEHFPQYGWAGNKGYSAPEHLAALARLGPCELHRRSWRRCRPEDAGQDGVMVGDVRKVDQ</sequence>
<keyword evidence="12 14" id="KW-0378">Hydrolase</keyword>
<dbReference type="GO" id="GO:0032299">
    <property type="term" value="C:ribonuclease H2 complex"/>
    <property type="evidence" value="ECO:0007669"/>
    <property type="project" value="TreeGrafter"/>
</dbReference>
<evidence type="ECO:0000256" key="7">
    <source>
        <dbReference type="ARBA" id="ARBA00019179"/>
    </source>
</evidence>
<keyword evidence="13 14" id="KW-0464">Manganese</keyword>
<evidence type="ECO:0000256" key="15">
    <source>
        <dbReference type="PROSITE-ProRule" id="PRU01319"/>
    </source>
</evidence>
<dbReference type="InterPro" id="IPR024567">
    <property type="entry name" value="RNase_HII/HIII_dom"/>
</dbReference>
<evidence type="ECO:0000256" key="6">
    <source>
        <dbReference type="ARBA" id="ARBA00012180"/>
    </source>
</evidence>
<evidence type="ECO:0000256" key="13">
    <source>
        <dbReference type="ARBA" id="ARBA00023211"/>
    </source>
</evidence>
<feature type="binding site" evidence="14 15">
    <location>
        <position position="26"/>
    </location>
    <ligand>
        <name>a divalent metal cation</name>
        <dbReference type="ChEBI" id="CHEBI:60240"/>
    </ligand>
</feature>
<feature type="binding site" evidence="14 15">
    <location>
        <position position="25"/>
    </location>
    <ligand>
        <name>a divalent metal cation</name>
        <dbReference type="ChEBI" id="CHEBI:60240"/>
    </ligand>
</feature>
<dbReference type="GO" id="GO:0005737">
    <property type="term" value="C:cytoplasm"/>
    <property type="evidence" value="ECO:0007669"/>
    <property type="project" value="UniProtKB-SubCell"/>
</dbReference>
<dbReference type="InterPro" id="IPR012337">
    <property type="entry name" value="RNaseH-like_sf"/>
</dbReference>
<evidence type="ECO:0000256" key="5">
    <source>
        <dbReference type="ARBA" id="ARBA00007383"/>
    </source>
</evidence>
<evidence type="ECO:0000256" key="1">
    <source>
        <dbReference type="ARBA" id="ARBA00000077"/>
    </source>
</evidence>
<comment type="similarity">
    <text evidence="5 14 16">Belongs to the RNase HII family.</text>
</comment>
<name>A0A563E0Z0_9MICO</name>
<keyword evidence="19" id="KW-1185">Reference proteome</keyword>
<dbReference type="InterPro" id="IPR001352">
    <property type="entry name" value="RNase_HII/HIII"/>
</dbReference>
<gene>
    <name evidence="14" type="primary">rnhB</name>
    <name evidence="18" type="ORF">FGL98_13355</name>
</gene>
<keyword evidence="9 14" id="KW-0540">Nuclease</keyword>
<dbReference type="OrthoDB" id="9803420at2"/>
<comment type="function">
    <text evidence="3 14 16">Endonuclease that specifically degrades the RNA of RNA-DNA hybrids.</text>
</comment>
<dbReference type="HAMAP" id="MF_00052_B">
    <property type="entry name" value="RNase_HII_B"/>
    <property type="match status" value="1"/>
</dbReference>
<keyword evidence="8 14" id="KW-0963">Cytoplasm</keyword>
<evidence type="ECO:0000256" key="8">
    <source>
        <dbReference type="ARBA" id="ARBA00022490"/>
    </source>
</evidence>
<comment type="subcellular location">
    <subcellularLocation>
        <location evidence="4 14">Cytoplasm</location>
    </subcellularLocation>
</comment>
<evidence type="ECO:0000313" key="18">
    <source>
        <dbReference type="EMBL" id="TWP35564.1"/>
    </source>
</evidence>
<dbReference type="EMBL" id="VCQV01000018">
    <property type="protein sequence ID" value="TWP35564.1"/>
    <property type="molecule type" value="Genomic_DNA"/>
</dbReference>
<dbReference type="NCBIfam" id="NF000595">
    <property type="entry name" value="PRK00015.1-3"/>
    <property type="match status" value="1"/>
</dbReference>
<organism evidence="18 19">
    <name type="scientific">Leekyejoonella antrihumi</name>
    <dbReference type="NCBI Taxonomy" id="1660198"/>
    <lineage>
        <taxon>Bacteria</taxon>
        <taxon>Bacillati</taxon>
        <taxon>Actinomycetota</taxon>
        <taxon>Actinomycetes</taxon>
        <taxon>Micrococcales</taxon>
        <taxon>Dermacoccaceae</taxon>
        <taxon>Leekyejoonella</taxon>
    </lineage>
</organism>
<dbReference type="EC" id="3.1.26.4" evidence="6 14"/>
<evidence type="ECO:0000256" key="12">
    <source>
        <dbReference type="ARBA" id="ARBA00022801"/>
    </source>
</evidence>
<dbReference type="PROSITE" id="PS51975">
    <property type="entry name" value="RNASE_H_2"/>
    <property type="match status" value="1"/>
</dbReference>
<dbReference type="InterPro" id="IPR036397">
    <property type="entry name" value="RNaseH_sf"/>
</dbReference>
<evidence type="ECO:0000256" key="10">
    <source>
        <dbReference type="ARBA" id="ARBA00022723"/>
    </source>
</evidence>
<evidence type="ECO:0000256" key="16">
    <source>
        <dbReference type="RuleBase" id="RU003515"/>
    </source>
</evidence>
<dbReference type="Gene3D" id="3.30.420.10">
    <property type="entry name" value="Ribonuclease H-like superfamily/Ribonuclease H"/>
    <property type="match status" value="1"/>
</dbReference>
<dbReference type="GO" id="GO:0003723">
    <property type="term" value="F:RNA binding"/>
    <property type="evidence" value="ECO:0007669"/>
    <property type="project" value="UniProtKB-UniRule"/>
</dbReference>
<dbReference type="GO" id="GO:0043137">
    <property type="term" value="P:DNA replication, removal of RNA primer"/>
    <property type="evidence" value="ECO:0007669"/>
    <property type="project" value="TreeGrafter"/>
</dbReference>
<dbReference type="CDD" id="cd07182">
    <property type="entry name" value="RNase_HII_bacteria_HII_like"/>
    <property type="match status" value="1"/>
</dbReference>
<proteinExistence type="inferred from homology"/>
<keyword evidence="10 14" id="KW-0479">Metal-binding</keyword>
<dbReference type="GO" id="GO:0030145">
    <property type="term" value="F:manganese ion binding"/>
    <property type="evidence" value="ECO:0007669"/>
    <property type="project" value="UniProtKB-UniRule"/>
</dbReference>
<comment type="cofactor">
    <cofactor evidence="14 15">
        <name>Mn(2+)</name>
        <dbReference type="ChEBI" id="CHEBI:29035"/>
    </cofactor>
    <cofactor evidence="14 15">
        <name>Mg(2+)</name>
        <dbReference type="ChEBI" id="CHEBI:18420"/>
    </cofactor>
    <text evidence="14 15">Manganese or magnesium. Binds 1 divalent metal ion per monomer in the absence of substrate. May bind a second metal ion after substrate binding.</text>
</comment>
<comment type="caution">
    <text evidence="18">The sequence shown here is derived from an EMBL/GenBank/DDBJ whole genome shotgun (WGS) entry which is preliminary data.</text>
</comment>
<dbReference type="Pfam" id="PF01351">
    <property type="entry name" value="RNase_HII"/>
    <property type="match status" value="1"/>
</dbReference>
<evidence type="ECO:0000256" key="11">
    <source>
        <dbReference type="ARBA" id="ARBA00022759"/>
    </source>
</evidence>
<evidence type="ECO:0000259" key="17">
    <source>
        <dbReference type="PROSITE" id="PS51975"/>
    </source>
</evidence>
<comment type="catalytic activity">
    <reaction evidence="1 14 15 16">
        <text>Endonucleolytic cleavage to 5'-phosphomonoester.</text>
        <dbReference type="EC" id="3.1.26.4"/>
    </reaction>
</comment>
<dbReference type="GO" id="GO:0004523">
    <property type="term" value="F:RNA-DNA hybrid ribonuclease activity"/>
    <property type="evidence" value="ECO:0007669"/>
    <property type="project" value="UniProtKB-UniRule"/>
</dbReference>
<evidence type="ECO:0000256" key="14">
    <source>
        <dbReference type="HAMAP-Rule" id="MF_00052"/>
    </source>
</evidence>